<dbReference type="AlphaFoldDB" id="A0A6H5G5Q2"/>
<proteinExistence type="predicted"/>
<gene>
    <name evidence="1" type="ORF">NTEN_LOCUS4210</name>
</gene>
<evidence type="ECO:0000313" key="1">
    <source>
        <dbReference type="EMBL" id="CAA9997916.1"/>
    </source>
</evidence>
<evidence type="ECO:0000313" key="2">
    <source>
        <dbReference type="Proteomes" id="UP000479000"/>
    </source>
</evidence>
<keyword evidence="2" id="KW-1185">Reference proteome</keyword>
<name>A0A6H5G5Q2_9HEMI</name>
<dbReference type="Proteomes" id="UP000479000">
    <property type="component" value="Unassembled WGS sequence"/>
</dbReference>
<reference evidence="1 2" key="1">
    <citation type="submission" date="2020-02" db="EMBL/GenBank/DDBJ databases">
        <authorList>
            <person name="Ferguson B K."/>
        </authorList>
    </citation>
    <scope>NUCLEOTIDE SEQUENCE [LARGE SCALE GENOMIC DNA]</scope>
</reference>
<accession>A0A6H5G5Q2</accession>
<dbReference type="EMBL" id="CADCXU010006313">
    <property type="protein sequence ID" value="CAA9997916.1"/>
    <property type="molecule type" value="Genomic_DNA"/>
</dbReference>
<protein>
    <submittedName>
        <fullName evidence="1">Uncharacterized protein</fullName>
    </submittedName>
</protein>
<sequence length="76" mass="8305">MEVIISSRLGGKGFTVDGVLWTAYGGRRTMDGVGWTGCARCTADGVRINEKLSSTIQSQVNPRASPWRYSRIILIS</sequence>
<organism evidence="1 2">
    <name type="scientific">Nesidiocoris tenuis</name>
    <dbReference type="NCBI Taxonomy" id="355587"/>
    <lineage>
        <taxon>Eukaryota</taxon>
        <taxon>Metazoa</taxon>
        <taxon>Ecdysozoa</taxon>
        <taxon>Arthropoda</taxon>
        <taxon>Hexapoda</taxon>
        <taxon>Insecta</taxon>
        <taxon>Pterygota</taxon>
        <taxon>Neoptera</taxon>
        <taxon>Paraneoptera</taxon>
        <taxon>Hemiptera</taxon>
        <taxon>Heteroptera</taxon>
        <taxon>Panheteroptera</taxon>
        <taxon>Cimicomorpha</taxon>
        <taxon>Miridae</taxon>
        <taxon>Dicyphina</taxon>
        <taxon>Nesidiocoris</taxon>
    </lineage>
</organism>